<dbReference type="GeneID" id="14874311"/>
<evidence type="ECO:0000256" key="7">
    <source>
        <dbReference type="ARBA" id="ARBA00049810"/>
    </source>
</evidence>
<comment type="similarity">
    <text evidence="1">Belongs to the ADP-ribosylglycohydrolase family.</text>
</comment>
<keyword evidence="8" id="KW-0460">Magnesium</keyword>
<comment type="cofactor">
    <cofactor evidence="8">
        <name>Mg(2+)</name>
        <dbReference type="ChEBI" id="CHEBI:18420"/>
    </cofactor>
    <text evidence="8">Binds 2 magnesium ions per subunit.</text>
</comment>
<organism evidence="9 10">
    <name type="scientific">Cavenderia fasciculata</name>
    <name type="common">Slime mold</name>
    <name type="synonym">Dictyostelium fasciculatum</name>
    <dbReference type="NCBI Taxonomy" id="261658"/>
    <lineage>
        <taxon>Eukaryota</taxon>
        <taxon>Amoebozoa</taxon>
        <taxon>Evosea</taxon>
        <taxon>Eumycetozoa</taxon>
        <taxon>Dictyostelia</taxon>
        <taxon>Acytosteliales</taxon>
        <taxon>Cavenderiaceae</taxon>
        <taxon>Cavenderia</taxon>
    </lineage>
</organism>
<evidence type="ECO:0000313" key="10">
    <source>
        <dbReference type="Proteomes" id="UP000007797"/>
    </source>
</evidence>
<evidence type="ECO:0000256" key="4">
    <source>
        <dbReference type="ARBA" id="ARBA00049725"/>
    </source>
</evidence>
<dbReference type="Proteomes" id="UP000007797">
    <property type="component" value="Unassembled WGS sequence"/>
</dbReference>
<evidence type="ECO:0000256" key="1">
    <source>
        <dbReference type="ARBA" id="ARBA00010702"/>
    </source>
</evidence>
<evidence type="ECO:0000256" key="8">
    <source>
        <dbReference type="PIRSR" id="PIRSR605502-1"/>
    </source>
</evidence>
<dbReference type="InterPro" id="IPR036705">
    <property type="entry name" value="Ribosyl_crysJ1_sf"/>
</dbReference>
<dbReference type="PANTHER" id="PTHR16222">
    <property type="entry name" value="ADP-RIBOSYLGLYCOHYDROLASE"/>
    <property type="match status" value="1"/>
</dbReference>
<evidence type="ECO:0000256" key="5">
    <source>
        <dbReference type="ARBA" id="ARBA00049773"/>
    </source>
</evidence>
<gene>
    <name evidence="9" type="primary">adprh</name>
    <name evidence="9" type="ORF">DFA_04483</name>
</gene>
<feature type="binding site" evidence="8">
    <location>
        <position position="324"/>
    </location>
    <ligand>
        <name>Mg(2+)</name>
        <dbReference type="ChEBI" id="CHEBI:18420"/>
        <label>1</label>
    </ligand>
</feature>
<comment type="function">
    <text evidence="3">Specifically acts as an arginine mono-ADP-ribosylhydrolase by mediating the removal of mono-ADP-ribose attached to arginine residues on proteins.</text>
</comment>
<proteinExistence type="inferred from homology"/>
<dbReference type="EMBL" id="GL883009">
    <property type="protein sequence ID" value="EGG22365.1"/>
    <property type="molecule type" value="Genomic_DNA"/>
</dbReference>
<feature type="binding site" evidence="8">
    <location>
        <position position="57"/>
    </location>
    <ligand>
        <name>Mg(2+)</name>
        <dbReference type="ChEBI" id="CHEBI:18420"/>
        <label>1</label>
    </ligand>
</feature>
<dbReference type="OrthoDB" id="10250509at2759"/>
<dbReference type="RefSeq" id="XP_004360216.1">
    <property type="nucleotide sequence ID" value="XM_004360159.1"/>
</dbReference>
<dbReference type="InterPro" id="IPR005502">
    <property type="entry name" value="Ribosyl_crysJ1"/>
</dbReference>
<evidence type="ECO:0000256" key="3">
    <source>
        <dbReference type="ARBA" id="ARBA00049582"/>
    </source>
</evidence>
<dbReference type="PANTHER" id="PTHR16222:SF26">
    <property type="entry name" value="ADP-RIBOSYLHYDROLASE ARH1"/>
    <property type="match status" value="1"/>
</dbReference>
<name>F4PPQ2_CACFS</name>
<dbReference type="EC" id="3.2.2.19" evidence="4"/>
<dbReference type="GO" id="GO:0046872">
    <property type="term" value="F:metal ion binding"/>
    <property type="evidence" value="ECO:0007669"/>
    <property type="project" value="UniProtKB-KW"/>
</dbReference>
<feature type="binding site" evidence="8">
    <location>
        <position position="58"/>
    </location>
    <ligand>
        <name>Mg(2+)</name>
        <dbReference type="ChEBI" id="CHEBI:18420"/>
        <label>1</label>
    </ligand>
</feature>
<dbReference type="Gene3D" id="1.10.4080.10">
    <property type="entry name" value="ADP-ribosylation/Crystallin J1"/>
    <property type="match status" value="1"/>
</dbReference>
<feature type="binding site" evidence="8">
    <location>
        <position position="327"/>
    </location>
    <ligand>
        <name>Mg(2+)</name>
        <dbReference type="ChEBI" id="CHEBI:18420"/>
        <label>1</label>
    </ligand>
</feature>
<sequence>MEERYSATMILSAVGDAIGYKNGIWEFERNPNAIYKQYCDIGMVDGIKVNPREWRVSDDTIMHIATAVAISRPTKKPLQGDELFNRNCEKIAKKYIKCMETMAGRAPGRQTIMSVSLMTPGMRKTKLNWNEIPYAPSGGGCGGSMRSMCIGLKYYSPEAEDELIRYAIESGRITHNHPVGFLGALVSSLFTAYAIRGIPAREWGTRFYDQVLPKAKEYLTNSQSQPNRTMAQYEKGINYFENAWKSYLELRSIPLKVESIGSDYPKFPAKYENIERDNFYHSISFDGWGGSSGHDSVLIAYDALLGSGNNWKEMIERSAIHGGDSDSTAAIGCAWWGAIHGFEGVPDQNTKSIEFGRELFNLAKEIYNLRK</sequence>
<dbReference type="STRING" id="1054147.F4PPQ2"/>
<dbReference type="InterPro" id="IPR050792">
    <property type="entry name" value="ADP-ribosylglycohydrolase"/>
</dbReference>
<dbReference type="KEGG" id="dfa:DFA_04483"/>
<dbReference type="OMA" id="RKWEFLQ"/>
<feature type="binding site" evidence="8">
    <location>
        <position position="326"/>
    </location>
    <ligand>
        <name>Mg(2+)</name>
        <dbReference type="ChEBI" id="CHEBI:18420"/>
        <label>1</label>
    </ligand>
</feature>
<keyword evidence="2 9" id="KW-0378">Hydrolase</keyword>
<dbReference type="Pfam" id="PF03747">
    <property type="entry name" value="ADP_ribosyl_GH"/>
    <property type="match status" value="1"/>
</dbReference>
<dbReference type="GO" id="GO:0003875">
    <property type="term" value="F:ADP-ribosylarginine hydrolase activity"/>
    <property type="evidence" value="ECO:0007669"/>
    <property type="project" value="UniProtKB-EC"/>
</dbReference>
<keyword evidence="8" id="KW-0479">Metal-binding</keyword>
<feature type="binding site" evidence="8">
    <location>
        <position position="59"/>
    </location>
    <ligand>
        <name>Mg(2+)</name>
        <dbReference type="ChEBI" id="CHEBI:18420"/>
        <label>1</label>
    </ligand>
</feature>
<keyword evidence="10" id="KW-1185">Reference proteome</keyword>
<evidence type="ECO:0000256" key="2">
    <source>
        <dbReference type="ARBA" id="ARBA00022801"/>
    </source>
</evidence>
<accession>F4PPQ2</accession>
<reference evidence="10" key="1">
    <citation type="journal article" date="2011" name="Genome Res.">
        <title>Phylogeny-wide analysis of social amoeba genomes highlights ancient origins for complex intercellular communication.</title>
        <authorList>
            <person name="Heidel A.J."/>
            <person name="Lawal H.M."/>
            <person name="Felder M."/>
            <person name="Schilde C."/>
            <person name="Helps N.R."/>
            <person name="Tunggal B."/>
            <person name="Rivero F."/>
            <person name="John U."/>
            <person name="Schleicher M."/>
            <person name="Eichinger L."/>
            <person name="Platzer M."/>
            <person name="Noegel A.A."/>
            <person name="Schaap P."/>
            <person name="Gloeckner G."/>
        </authorList>
    </citation>
    <scope>NUCLEOTIDE SEQUENCE [LARGE SCALE GENOMIC DNA]</scope>
    <source>
        <strain evidence="10">SH3</strain>
    </source>
</reference>
<dbReference type="AlphaFoldDB" id="F4PPQ2"/>
<evidence type="ECO:0000256" key="6">
    <source>
        <dbReference type="ARBA" id="ARBA00049798"/>
    </source>
</evidence>
<protein>
    <recommendedName>
        <fullName evidence="5">ADP-ribosylhydrolase ARH1</fullName>
        <ecNumber evidence="4">3.2.2.19</ecNumber>
    </recommendedName>
    <alternativeName>
        <fullName evidence="6">ADP-ribose-L-arginine cleaving enzyme</fullName>
    </alternativeName>
    <alternativeName>
        <fullName evidence="7">[Protein ADP-ribosylarginine] hydrolase</fullName>
    </alternativeName>
</protein>
<dbReference type="SUPFAM" id="SSF101478">
    <property type="entry name" value="ADP-ribosylglycohydrolase"/>
    <property type="match status" value="1"/>
</dbReference>
<evidence type="ECO:0000313" key="9">
    <source>
        <dbReference type="EMBL" id="EGG22365.1"/>
    </source>
</evidence>